<evidence type="ECO:0000259" key="8">
    <source>
        <dbReference type="Pfam" id="PF25183"/>
    </source>
</evidence>
<dbReference type="STRING" id="401053.AciPR4_2792"/>
<keyword evidence="4" id="KW-0812">Transmembrane</keyword>
<dbReference type="eggNOG" id="COG1470">
    <property type="taxonomic scope" value="Bacteria"/>
</dbReference>
<dbReference type="PANTHER" id="PTHR30069:SF46">
    <property type="entry name" value="OAR PROTEIN"/>
    <property type="match status" value="1"/>
</dbReference>
<evidence type="ECO:0000313" key="10">
    <source>
        <dbReference type="Proteomes" id="UP000006844"/>
    </source>
</evidence>
<dbReference type="InterPro" id="IPR057601">
    <property type="entry name" value="Oar-like_b-barrel"/>
</dbReference>
<name>E8V3F2_TERSS</name>
<sequence length="1084" mass="115860">MRKMFRVDVLMFLAGLFIILCTLHSSAGAQVVGATVSGKLEDSSGGVIVGAKVTLTNISQGVARSLATNRSGEYSAPNLVPGPYEIHVEANGFRTELRKGVSLSVGEQSTINFTLQVASADQTVVVEDTGSSVELGNSAISTVVEGSTIRELPLNGRDWTQIATLQPGTASVRSQPAAGNPSSRGNRGFGQQLTIAGSRPQLNSYRLDGINVNDYANSTPGSTAGLTLGADAIGEFSIISSNYSASYGLSAGAVINAITRAGTNQIHGSVYEFVRNNVFDSRNYFDQSKLPLHRNQFGATAGGPIVKNRTFLFGNYEGFRNVSSSTSVANVPTVQARTGALVTAAPVTVDASIKPYLPLWALPNGIITGDTGQYVFPAKQVTPENFFTVRGDQIFSAKDSLYVTYLWDKGSTVQPDVVNVNQQQSTTKRQMLSISENHVFSNSFYNSFRMGANYETASSLVKIPGANPLGSDASLGPAPGLSAPLISVTSLTGFTGGVIGGSSVHYGFSTPQFTDDAFLIKGKHSLKFGFLYQRIYSNMTFSNYNYGNFSFTSLPNFLTNKPSTGTVTTTNPVPINLRQNVFGAYGEDTWRVTRNLNVTVGLRYEPASVLTAENGRLANIRDLTSTTQFLGDPLFQNPTRKNFSPRVGFSYSPDFSHGKTNISGGYGIFDVLPLTWEFNLQLGQQAPYQINLSSSTLPSGSANPFPTTAWNYIRNGAGTAKPTVAYIQYNPPRNYMQQYNLALQQELPAKMSFKVGYVGSHGVHQGLTTSDANVPQPVVNTPGSLVFPCGTATVVNISCLASSNATKKPNQAFGTIYGSGWFSDSSYSGLLVELKQRIGKSLQWQGSFTWQKSVDGSSSITSGTPYSNSVNGFLFHQLRGVSDFNIPLVFVANAVWTSPDLIKSHNFASYLVNGWQIGGIYQISSGSPFTVVIGGDTLGLGNSSPLDFPDRVTGTGCSGGNPVNKGNWAKYINQSCFAVPVNTTGIAGTRFGNEQRNSVSGPSFNELDFSLVKNFALTRIREGSAFQFRAEAFNLPNHPNLAPPLSNNSLTLSGSAFTTASSFGQITSTAGSSRQLQLAAKLLF</sequence>
<dbReference type="Proteomes" id="UP000006844">
    <property type="component" value="Chromosome"/>
</dbReference>
<organism evidence="9 10">
    <name type="scientific">Terriglobus saanensis (strain ATCC BAA-1853 / DSM 23119 / SP1PR4)</name>
    <dbReference type="NCBI Taxonomy" id="401053"/>
    <lineage>
        <taxon>Bacteria</taxon>
        <taxon>Pseudomonadati</taxon>
        <taxon>Acidobacteriota</taxon>
        <taxon>Terriglobia</taxon>
        <taxon>Terriglobales</taxon>
        <taxon>Acidobacteriaceae</taxon>
        <taxon>Terriglobus</taxon>
    </lineage>
</organism>
<dbReference type="SUPFAM" id="SSF49464">
    <property type="entry name" value="Carboxypeptidase regulatory domain-like"/>
    <property type="match status" value="1"/>
</dbReference>
<keyword evidence="2" id="KW-0813">Transport</keyword>
<evidence type="ECO:0000256" key="3">
    <source>
        <dbReference type="ARBA" id="ARBA00022452"/>
    </source>
</evidence>
<evidence type="ECO:0000256" key="4">
    <source>
        <dbReference type="ARBA" id="ARBA00022692"/>
    </source>
</evidence>
<dbReference type="PANTHER" id="PTHR30069">
    <property type="entry name" value="TONB-DEPENDENT OUTER MEMBRANE RECEPTOR"/>
    <property type="match status" value="1"/>
</dbReference>
<feature type="region of interest" description="Disordered" evidence="7">
    <location>
        <begin position="166"/>
        <end position="191"/>
    </location>
</feature>
<dbReference type="Gene3D" id="2.40.170.20">
    <property type="entry name" value="TonB-dependent receptor, beta-barrel domain"/>
    <property type="match status" value="1"/>
</dbReference>
<keyword evidence="10" id="KW-1185">Reference proteome</keyword>
<dbReference type="InterPro" id="IPR008969">
    <property type="entry name" value="CarboxyPept-like_regulatory"/>
</dbReference>
<dbReference type="OrthoDB" id="97893at2"/>
<keyword evidence="3" id="KW-1134">Transmembrane beta strand</keyword>
<dbReference type="InterPro" id="IPR036942">
    <property type="entry name" value="Beta-barrel_TonB_sf"/>
</dbReference>
<dbReference type="EMBL" id="CP002467">
    <property type="protein sequence ID" value="ADV83565.1"/>
    <property type="molecule type" value="Genomic_DNA"/>
</dbReference>
<evidence type="ECO:0000256" key="2">
    <source>
        <dbReference type="ARBA" id="ARBA00022448"/>
    </source>
</evidence>
<keyword evidence="6" id="KW-0998">Cell outer membrane</keyword>
<dbReference type="HOGENOM" id="CLU_006298_0_0_0"/>
<dbReference type="SUPFAM" id="SSF56935">
    <property type="entry name" value="Porins"/>
    <property type="match status" value="1"/>
</dbReference>
<dbReference type="AlphaFoldDB" id="E8V3F2"/>
<evidence type="ECO:0000256" key="7">
    <source>
        <dbReference type="SAM" id="MobiDB-lite"/>
    </source>
</evidence>
<protein>
    <submittedName>
        <fullName evidence="9">TonB-dependent receptor plug</fullName>
    </submittedName>
</protein>
<feature type="compositionally biased region" description="Polar residues" evidence="7">
    <location>
        <begin position="180"/>
        <end position="191"/>
    </location>
</feature>
<dbReference type="Gene3D" id="2.60.40.1120">
    <property type="entry name" value="Carboxypeptidase-like, regulatory domain"/>
    <property type="match status" value="1"/>
</dbReference>
<keyword evidence="5" id="KW-0472">Membrane</keyword>
<dbReference type="GO" id="GO:0044718">
    <property type="term" value="P:siderophore transmembrane transport"/>
    <property type="evidence" value="ECO:0007669"/>
    <property type="project" value="TreeGrafter"/>
</dbReference>
<evidence type="ECO:0000256" key="5">
    <source>
        <dbReference type="ARBA" id="ARBA00023136"/>
    </source>
</evidence>
<dbReference type="Pfam" id="PF25183">
    <property type="entry name" value="OMP_b-brl_4"/>
    <property type="match status" value="1"/>
</dbReference>
<evidence type="ECO:0000256" key="1">
    <source>
        <dbReference type="ARBA" id="ARBA00004571"/>
    </source>
</evidence>
<gene>
    <name evidence="9" type="ordered locus">AciPR4_2792</name>
</gene>
<keyword evidence="9" id="KW-0675">Receptor</keyword>
<evidence type="ECO:0000313" key="9">
    <source>
        <dbReference type="EMBL" id="ADV83565.1"/>
    </source>
</evidence>
<feature type="domain" description="TonB-dependent transporter Oar-like beta-barrel" evidence="8">
    <location>
        <begin position="258"/>
        <end position="1077"/>
    </location>
</feature>
<dbReference type="KEGG" id="tsa:AciPR4_2792"/>
<comment type="subcellular location">
    <subcellularLocation>
        <location evidence="1">Cell outer membrane</location>
        <topology evidence="1">Multi-pass membrane protein</topology>
    </subcellularLocation>
</comment>
<dbReference type="GO" id="GO:0015344">
    <property type="term" value="F:siderophore uptake transmembrane transporter activity"/>
    <property type="evidence" value="ECO:0007669"/>
    <property type="project" value="TreeGrafter"/>
</dbReference>
<evidence type="ECO:0000256" key="6">
    <source>
        <dbReference type="ARBA" id="ARBA00023237"/>
    </source>
</evidence>
<dbReference type="RefSeq" id="WP_013569298.1">
    <property type="nucleotide sequence ID" value="NC_014963.1"/>
</dbReference>
<dbReference type="Pfam" id="PF13620">
    <property type="entry name" value="CarboxypepD_reg"/>
    <property type="match status" value="1"/>
</dbReference>
<dbReference type="eggNOG" id="COG1629">
    <property type="taxonomic scope" value="Bacteria"/>
</dbReference>
<proteinExistence type="predicted"/>
<dbReference type="InterPro" id="IPR039426">
    <property type="entry name" value="TonB-dep_rcpt-like"/>
</dbReference>
<dbReference type="GO" id="GO:0009279">
    <property type="term" value="C:cell outer membrane"/>
    <property type="evidence" value="ECO:0007669"/>
    <property type="project" value="UniProtKB-SubCell"/>
</dbReference>
<reference evidence="9 10" key="1">
    <citation type="journal article" date="2012" name="Stand. Genomic Sci.">
        <title>Complete genome sequence of Terriglobus saanensis type strain SP1PR4(T), an Acidobacteria from tundra soil.</title>
        <authorList>
            <person name="Rawat S.R."/>
            <person name="Mannisto M.K."/>
            <person name="Starovoytov V."/>
            <person name="Goodwin L."/>
            <person name="Nolan M."/>
            <person name="Hauser L."/>
            <person name="Land M."/>
            <person name="Davenport K.W."/>
            <person name="Woyke T."/>
            <person name="Haggblom M.M."/>
        </authorList>
    </citation>
    <scope>NUCLEOTIDE SEQUENCE</scope>
    <source>
        <strain evidence="10">ATCC BAA-1853 / DSM 23119 / SP1PR4</strain>
    </source>
</reference>
<accession>E8V3F2</accession>